<dbReference type="PANTHER" id="PTHR47235">
    <property type="entry name" value="BLR6548 PROTEIN"/>
    <property type="match status" value="1"/>
</dbReference>
<evidence type="ECO:0000313" key="5">
    <source>
        <dbReference type="EMBL" id="OHV39739.1"/>
    </source>
</evidence>
<comment type="similarity">
    <text evidence="1">Belongs to the leucine-binding protein family.</text>
</comment>
<organism evidence="5 6">
    <name type="scientific">Parafrankia soli</name>
    <dbReference type="NCBI Taxonomy" id="2599596"/>
    <lineage>
        <taxon>Bacteria</taxon>
        <taxon>Bacillati</taxon>
        <taxon>Actinomycetota</taxon>
        <taxon>Actinomycetes</taxon>
        <taxon>Frankiales</taxon>
        <taxon>Frankiaceae</taxon>
        <taxon>Parafrankia</taxon>
    </lineage>
</organism>
<reference evidence="6" key="1">
    <citation type="submission" date="2016-07" db="EMBL/GenBank/DDBJ databases">
        <title>Frankia sp. NRRL B-16219 Genome sequencing.</title>
        <authorList>
            <person name="Ghodhbane-Gtari F."/>
            <person name="Swanson E."/>
            <person name="Gueddou A."/>
            <person name="Louati M."/>
            <person name="Nouioui I."/>
            <person name="Hezbri K."/>
            <person name="Abebe-Akele F."/>
            <person name="Simpson S."/>
            <person name="Morris K."/>
            <person name="Thomas K."/>
            <person name="Gtari M."/>
            <person name="Tisa L.S."/>
        </authorList>
    </citation>
    <scope>NUCLEOTIDE SEQUENCE [LARGE SCALE GENOMIC DNA]</scope>
    <source>
        <strain evidence="6">NRRL B-16219</strain>
    </source>
</reference>
<dbReference type="Proteomes" id="UP000179769">
    <property type="component" value="Unassembled WGS sequence"/>
</dbReference>
<feature type="region of interest" description="Disordered" evidence="3">
    <location>
        <begin position="1"/>
        <end position="30"/>
    </location>
</feature>
<dbReference type="Gene3D" id="3.40.50.2300">
    <property type="match status" value="2"/>
</dbReference>
<dbReference type="CDD" id="cd06341">
    <property type="entry name" value="PBP1_ABC_ligand_binding-like"/>
    <property type="match status" value="1"/>
</dbReference>
<dbReference type="RefSeq" id="WP_071061191.1">
    <property type="nucleotide sequence ID" value="NZ_JBFLUH010000005.1"/>
</dbReference>
<dbReference type="SUPFAM" id="SSF53822">
    <property type="entry name" value="Periplasmic binding protein-like I"/>
    <property type="match status" value="1"/>
</dbReference>
<dbReference type="EMBL" id="MAXA01000091">
    <property type="protein sequence ID" value="OHV39739.1"/>
    <property type="molecule type" value="Genomic_DNA"/>
</dbReference>
<dbReference type="Pfam" id="PF13458">
    <property type="entry name" value="Peripla_BP_6"/>
    <property type="match status" value="1"/>
</dbReference>
<proteinExistence type="inferred from homology"/>
<protein>
    <submittedName>
        <fullName evidence="5">Branched-chain amino acid ABC transporter substrate-binding protein</fullName>
    </submittedName>
</protein>
<feature type="domain" description="Leucine-binding protein" evidence="4">
    <location>
        <begin position="92"/>
        <end position="434"/>
    </location>
</feature>
<dbReference type="InterPro" id="IPR028082">
    <property type="entry name" value="Peripla_BP_I"/>
</dbReference>
<feature type="compositionally biased region" description="Polar residues" evidence="3">
    <location>
        <begin position="1"/>
        <end position="12"/>
    </location>
</feature>
<dbReference type="OrthoDB" id="3204832at2"/>
<name>A0A1S1R1S7_9ACTN</name>
<evidence type="ECO:0000313" key="6">
    <source>
        <dbReference type="Proteomes" id="UP000179769"/>
    </source>
</evidence>
<keyword evidence="2" id="KW-0732">Signal</keyword>
<dbReference type="InterPro" id="IPR028081">
    <property type="entry name" value="Leu-bd"/>
</dbReference>
<evidence type="ECO:0000256" key="3">
    <source>
        <dbReference type="SAM" id="MobiDB-lite"/>
    </source>
</evidence>
<gene>
    <name evidence="5" type="ORF">BBK14_13815</name>
</gene>
<dbReference type="PANTHER" id="PTHR47235:SF1">
    <property type="entry name" value="BLR6548 PROTEIN"/>
    <property type="match status" value="1"/>
</dbReference>
<keyword evidence="6" id="KW-1185">Reference proteome</keyword>
<feature type="compositionally biased region" description="Basic residues" evidence="3">
    <location>
        <begin position="17"/>
        <end position="30"/>
    </location>
</feature>
<sequence length="454" mass="48174">MRISPVTETAGGSSAAVRRRRTRRRPHLASRQRTHLFTRLRTRLRTLPIVLAALLVAAGCVSCVSWNDSSDATDSHGSGASCPPVPGVTADEVRLGLLFPNTGNAASLFDPFRAGVDARLGVANAAGGVQGRSIEYSWRDDESQPSVNETAARMLVDQHQVFGIVESTTAASGSAEFLHSRGIPVTGTSLEASWTTFDNMFSYSNMIADGASVSTWGDFVAERGGTTALIAASSFSAASGAFGEELAASLEAAGVRVVGTLDATGPIDFADVGAQVRDSGVDTLVGAVTGAAFGQVVLGARGAGANLRVILSPSGYDQSLLDVFGRVLSGVYIFVDYQPFELDTPGHRAFLDAMTRYAPYLQPPNRQAALSGWISTDMFLRGLAEAGRCPTRERFIEELRAVRDYAADGLLPAPIDFTDSFGQLGRCYTFLQVAPDASRFDVLRPAPRCGRLEH</sequence>
<comment type="caution">
    <text evidence="5">The sequence shown here is derived from an EMBL/GenBank/DDBJ whole genome shotgun (WGS) entry which is preliminary data.</text>
</comment>
<accession>A0A1S1R1S7</accession>
<evidence type="ECO:0000256" key="1">
    <source>
        <dbReference type="ARBA" id="ARBA00010062"/>
    </source>
</evidence>
<evidence type="ECO:0000259" key="4">
    <source>
        <dbReference type="Pfam" id="PF13458"/>
    </source>
</evidence>
<dbReference type="AlphaFoldDB" id="A0A1S1R1S7"/>
<evidence type="ECO:0000256" key="2">
    <source>
        <dbReference type="ARBA" id="ARBA00022729"/>
    </source>
</evidence>